<evidence type="ECO:0000313" key="1">
    <source>
        <dbReference type="EMBL" id="VWO96476.1"/>
    </source>
</evidence>
<dbReference type="AlphaFoldDB" id="A0A5K1JXM0"/>
<proteinExistence type="predicted"/>
<protein>
    <submittedName>
        <fullName evidence="1">Uncharacterized protein YchO</fullName>
    </submittedName>
</protein>
<dbReference type="EMBL" id="LR725672">
    <property type="protein sequence ID" value="VWO96476.1"/>
    <property type="molecule type" value="Genomic_DNA"/>
</dbReference>
<sequence length="112" mass="11677">MLRQPTCPSSRFFDLPVSGSARYFTLEMFSPRLIPFFQLALLIWAVTASSASTSPASAAVPTPAAVSPSVSSSMSLSAPSTLATVTMDKAQVIGVIDGSVTTFHGIPFAQPP</sequence>
<reference evidence="1" key="1">
    <citation type="submission" date="2019-10" db="EMBL/GenBank/DDBJ databases">
        <authorList>
            <person name="Nor Muhammad N."/>
        </authorList>
    </citation>
    <scope>NUCLEOTIDE SEQUENCE</scope>
</reference>
<accession>A0A5K1JXM0</accession>
<organism evidence="1">
    <name type="scientific">Ganoderma boninense</name>
    <dbReference type="NCBI Taxonomy" id="34458"/>
    <lineage>
        <taxon>Eukaryota</taxon>
        <taxon>Fungi</taxon>
        <taxon>Dikarya</taxon>
        <taxon>Basidiomycota</taxon>
        <taxon>Agaricomycotina</taxon>
        <taxon>Agaricomycetes</taxon>
        <taxon>Polyporales</taxon>
        <taxon>Polyporaceae</taxon>
        <taxon>Ganoderma</taxon>
    </lineage>
</organism>
<name>A0A5K1JXM0_9APHY</name>
<gene>
    <name evidence="1" type="primary">P39165</name>
</gene>